<comment type="pathway">
    <text evidence="8">One-carbon metabolism; tetrahydrofolate interconversion.</text>
</comment>
<evidence type="ECO:0000256" key="3">
    <source>
        <dbReference type="ARBA" id="ARBA00022490"/>
    </source>
</evidence>
<evidence type="ECO:0000259" key="9">
    <source>
        <dbReference type="Pfam" id="PF00464"/>
    </source>
</evidence>
<dbReference type="EC" id="2.1.2.1" evidence="8"/>
<keyword evidence="6 8" id="KW-0808">Transferase</keyword>
<evidence type="ECO:0000313" key="11">
    <source>
        <dbReference type="Proteomes" id="UP001321492"/>
    </source>
</evidence>
<dbReference type="InterPro" id="IPR001085">
    <property type="entry name" value="Ser_HO-MeTrfase"/>
</dbReference>
<keyword evidence="7 8" id="KW-0663">Pyridoxal phosphate</keyword>
<comment type="pathway">
    <text evidence="8">Amino-acid biosynthesis; glycine biosynthesis; glycine from L-serine: step 1/1.</text>
</comment>
<dbReference type="CDD" id="cd00378">
    <property type="entry name" value="SHMT"/>
    <property type="match status" value="1"/>
</dbReference>
<dbReference type="InterPro" id="IPR019798">
    <property type="entry name" value="Ser_HO-MeTrfase_PLP_BS"/>
</dbReference>
<dbReference type="EMBL" id="JASJEV010000003">
    <property type="protein sequence ID" value="MDJ1157898.1"/>
    <property type="molecule type" value="Genomic_DNA"/>
</dbReference>
<feature type="modified residue" description="N6-(pyridoxal phosphate)lysine" evidence="8">
    <location>
        <position position="242"/>
    </location>
</feature>
<keyword evidence="3 8" id="KW-0963">Cytoplasm</keyword>
<evidence type="ECO:0000256" key="7">
    <source>
        <dbReference type="ARBA" id="ARBA00022898"/>
    </source>
</evidence>
<name>A0ABT7AEX3_9HYPH</name>
<comment type="subcellular location">
    <subcellularLocation>
        <location evidence="8">Cytoplasm</location>
    </subcellularLocation>
</comment>
<feature type="binding site" evidence="8">
    <location>
        <position position="133"/>
    </location>
    <ligand>
        <name>(6S)-5,6,7,8-tetrahydrofolate</name>
        <dbReference type="ChEBI" id="CHEBI:57453"/>
    </ligand>
</feature>
<dbReference type="Gene3D" id="3.90.1150.10">
    <property type="entry name" value="Aspartate Aminotransferase, domain 1"/>
    <property type="match status" value="1"/>
</dbReference>
<accession>A0ABT7AEX3</accession>
<dbReference type="InterPro" id="IPR039429">
    <property type="entry name" value="SHMT-like_dom"/>
</dbReference>
<evidence type="ECO:0000256" key="1">
    <source>
        <dbReference type="ARBA" id="ARBA00001933"/>
    </source>
</evidence>
<comment type="cofactor">
    <cofactor evidence="1 8">
        <name>pyridoxal 5'-phosphate</name>
        <dbReference type="ChEBI" id="CHEBI:597326"/>
    </cofactor>
</comment>
<dbReference type="Gene3D" id="3.40.640.10">
    <property type="entry name" value="Type I PLP-dependent aspartate aminotransferase-like (Major domain)"/>
    <property type="match status" value="1"/>
</dbReference>
<comment type="catalytic activity">
    <reaction evidence="8">
        <text>(6R)-5,10-methylene-5,6,7,8-tetrahydrofolate + glycine + H2O = (6S)-5,6,7,8-tetrahydrofolate + L-serine</text>
        <dbReference type="Rhea" id="RHEA:15481"/>
        <dbReference type="ChEBI" id="CHEBI:15377"/>
        <dbReference type="ChEBI" id="CHEBI:15636"/>
        <dbReference type="ChEBI" id="CHEBI:33384"/>
        <dbReference type="ChEBI" id="CHEBI:57305"/>
        <dbReference type="ChEBI" id="CHEBI:57453"/>
        <dbReference type="EC" id="2.1.2.1"/>
    </reaction>
</comment>
<proteinExistence type="inferred from homology"/>
<dbReference type="InterPro" id="IPR015422">
    <property type="entry name" value="PyrdxlP-dep_Trfase_small"/>
</dbReference>
<feature type="binding site" evidence="8">
    <location>
        <begin position="137"/>
        <end position="139"/>
    </location>
    <ligand>
        <name>(6S)-5,6,7,8-tetrahydrofolate</name>
        <dbReference type="ChEBI" id="CHEBI:57453"/>
    </ligand>
</feature>
<evidence type="ECO:0000313" key="10">
    <source>
        <dbReference type="EMBL" id="MDJ1157898.1"/>
    </source>
</evidence>
<dbReference type="HAMAP" id="MF_00051">
    <property type="entry name" value="SHMT"/>
    <property type="match status" value="1"/>
</dbReference>
<keyword evidence="5 8" id="KW-0028">Amino-acid biosynthesis</keyword>
<dbReference type="RefSeq" id="WP_283739890.1">
    <property type="nucleotide sequence ID" value="NZ_JASJEV010000003.1"/>
</dbReference>
<dbReference type="GO" id="GO:0004372">
    <property type="term" value="F:glycine hydroxymethyltransferase activity"/>
    <property type="evidence" value="ECO:0007669"/>
    <property type="project" value="UniProtKB-EC"/>
</dbReference>
<keyword evidence="11" id="KW-1185">Reference proteome</keyword>
<dbReference type="Pfam" id="PF00464">
    <property type="entry name" value="SHMT"/>
    <property type="match status" value="1"/>
</dbReference>
<dbReference type="PIRSF" id="PIRSF000412">
    <property type="entry name" value="SHMT"/>
    <property type="match status" value="1"/>
</dbReference>
<dbReference type="PANTHER" id="PTHR11680">
    <property type="entry name" value="SERINE HYDROXYMETHYLTRANSFERASE"/>
    <property type="match status" value="1"/>
</dbReference>
<evidence type="ECO:0000256" key="5">
    <source>
        <dbReference type="ARBA" id="ARBA00022605"/>
    </source>
</evidence>
<evidence type="ECO:0000256" key="8">
    <source>
        <dbReference type="HAMAP-Rule" id="MF_00051"/>
    </source>
</evidence>
<comment type="function">
    <text evidence="8">Catalyzes the reversible interconversion of serine and glycine with tetrahydrofolate (THF) serving as the one-carbon carrier. This reaction serves as the major source of one-carbon groups required for the biosynthesis of purines, thymidylate, methionine, and other important biomolecules. Also exhibits THF-independent aldolase activity toward beta-hydroxyamino acids, producing glycine and aldehydes, via a retro-aldol mechanism.</text>
</comment>
<keyword evidence="4 8" id="KW-0554">One-carbon metabolism</keyword>
<dbReference type="NCBIfam" id="NF000586">
    <property type="entry name" value="PRK00011.1"/>
    <property type="match status" value="1"/>
</dbReference>
<feature type="domain" description="Serine hydroxymethyltransferase-like" evidence="9">
    <location>
        <begin position="21"/>
        <end position="397"/>
    </location>
</feature>
<dbReference type="InterPro" id="IPR015421">
    <property type="entry name" value="PyrdxlP-dep_Trfase_major"/>
</dbReference>
<evidence type="ECO:0000256" key="6">
    <source>
        <dbReference type="ARBA" id="ARBA00022679"/>
    </source>
</evidence>
<reference evidence="10 11" key="1">
    <citation type="submission" date="2023-05" db="EMBL/GenBank/DDBJ databases">
        <title>Chelatococcus sp. nov., a moderately thermophilic bacterium isolated from hot spring microbial mat.</title>
        <authorList>
            <person name="Hu C.-J."/>
            <person name="Li W.-J."/>
        </authorList>
    </citation>
    <scope>NUCLEOTIDE SEQUENCE [LARGE SCALE GENOMIC DNA]</scope>
    <source>
        <strain evidence="10 11">SYSU G07232</strain>
    </source>
</reference>
<organism evidence="10 11">
    <name type="scientific">Chelatococcus albus</name>
    <dbReference type="NCBI Taxonomy" id="3047466"/>
    <lineage>
        <taxon>Bacteria</taxon>
        <taxon>Pseudomonadati</taxon>
        <taxon>Pseudomonadota</taxon>
        <taxon>Alphaproteobacteria</taxon>
        <taxon>Hyphomicrobiales</taxon>
        <taxon>Chelatococcaceae</taxon>
        <taxon>Chelatococcus</taxon>
    </lineage>
</organism>
<evidence type="ECO:0000256" key="2">
    <source>
        <dbReference type="ARBA" id="ARBA00006376"/>
    </source>
</evidence>
<comment type="subunit">
    <text evidence="8">Homodimer.</text>
</comment>
<comment type="similarity">
    <text evidence="2 8">Belongs to the SHMT family.</text>
</comment>
<protein>
    <recommendedName>
        <fullName evidence="8">Serine hydroxymethyltransferase</fullName>
        <shortName evidence="8">SHMT</shortName>
        <shortName evidence="8">Serine methylase</shortName>
        <ecNumber evidence="8">2.1.2.1</ecNumber>
    </recommendedName>
</protein>
<dbReference type="InterPro" id="IPR049943">
    <property type="entry name" value="Ser_HO-MeTrfase-like"/>
</dbReference>
<comment type="caution">
    <text evidence="10">The sequence shown here is derived from an EMBL/GenBank/DDBJ whole genome shotgun (WGS) entry which is preliminary data.</text>
</comment>
<evidence type="ECO:0000256" key="4">
    <source>
        <dbReference type="ARBA" id="ARBA00022563"/>
    </source>
</evidence>
<comment type="caution">
    <text evidence="8">Lacks conserved residue(s) required for the propagation of feature annotation.</text>
</comment>
<dbReference type="Proteomes" id="UP001321492">
    <property type="component" value="Unassembled WGS sequence"/>
</dbReference>
<dbReference type="PROSITE" id="PS00096">
    <property type="entry name" value="SHMT"/>
    <property type="match status" value="1"/>
</dbReference>
<feature type="site" description="Plays an important role in substrate specificity" evidence="8">
    <location>
        <position position="241"/>
    </location>
</feature>
<dbReference type="SUPFAM" id="SSF53383">
    <property type="entry name" value="PLP-dependent transferases"/>
    <property type="match status" value="1"/>
</dbReference>
<sequence>MLHEQPETFAGTLVEPRAALTAADPEAATILAREERRQREGLTLIPSENHAFPQIRAMLGSVFADKYAEGLPGRRYYGGAAHVDEIEDLARARAKALFGAEHANVQPLSGSPMNQAVYFGLLEPGDTILAMDLSHGGHLTHGAPVSAMGKLFRFIRYGTRPGGSFDMDEIRAVARRERPKLVITGFSSYPRDIDYAAFRQVADEVGALAMADVSHVGGLIAGKALANPFDSGFDIVTTTTHKTLRGPRGGLILCKAAHARAIDQAVFPGLQGGPHMDHVAALAVALKLIDTDAYRAHARQVLVNAKALAGALTARGATLVTGGTDNHLMVVDVAASFGVDGAEAQARFDRVGLVANKQVVPDDDRPAMRPSGLRLGTPAVTTRGMTAAEMDGLAELIVATITQARPETELRAQVQALAHRFPIPA</sequence>
<dbReference type="PANTHER" id="PTHR11680:SF50">
    <property type="entry name" value="SERINE HYDROXYMETHYLTRANSFERASE"/>
    <property type="match status" value="1"/>
</dbReference>
<gene>
    <name evidence="8 10" type="primary">glyA</name>
    <name evidence="10" type="ORF">QNA08_06585</name>
</gene>
<dbReference type="InterPro" id="IPR015424">
    <property type="entry name" value="PyrdxlP-dep_Trfase"/>
</dbReference>